<name>A0A7G9RHV3_9ACTN</name>
<dbReference type="InterPro" id="IPR036390">
    <property type="entry name" value="WH_DNA-bd_sf"/>
</dbReference>
<evidence type="ECO:0000313" key="2">
    <source>
        <dbReference type="Proteomes" id="UP000515947"/>
    </source>
</evidence>
<dbReference type="Proteomes" id="UP000515947">
    <property type="component" value="Chromosome"/>
</dbReference>
<protein>
    <submittedName>
        <fullName evidence="1">Helix-turn-helix domain-containing protein</fullName>
    </submittedName>
</protein>
<dbReference type="Gene3D" id="1.10.10.10">
    <property type="entry name" value="Winged helix-like DNA-binding domain superfamily/Winged helix DNA-binding domain"/>
    <property type="match status" value="1"/>
</dbReference>
<dbReference type="KEGG" id="nmes:H9L09_19935"/>
<dbReference type="SUPFAM" id="SSF46785">
    <property type="entry name" value="Winged helix' DNA-binding domain"/>
    <property type="match status" value="1"/>
</dbReference>
<gene>
    <name evidence="1" type="ORF">H9L09_19935</name>
</gene>
<dbReference type="InterPro" id="IPR036388">
    <property type="entry name" value="WH-like_DNA-bd_sf"/>
</dbReference>
<dbReference type="Pfam" id="PF12840">
    <property type="entry name" value="HTH_20"/>
    <property type="match status" value="1"/>
</dbReference>
<dbReference type="EMBL" id="CP060713">
    <property type="protein sequence ID" value="QNN55178.1"/>
    <property type="molecule type" value="Genomic_DNA"/>
</dbReference>
<proteinExistence type="predicted"/>
<accession>A0A7G9RHV3</accession>
<organism evidence="1 2">
    <name type="scientific">Nocardioides mesophilus</name>
    <dbReference type="NCBI Taxonomy" id="433659"/>
    <lineage>
        <taxon>Bacteria</taxon>
        <taxon>Bacillati</taxon>
        <taxon>Actinomycetota</taxon>
        <taxon>Actinomycetes</taxon>
        <taxon>Propionibacteriales</taxon>
        <taxon>Nocardioidaceae</taxon>
        <taxon>Nocardioides</taxon>
    </lineage>
</organism>
<sequence>MDIHGAQRGDAAHGLGPTRARVLALLQDTAGPMTAAAAAERLGLHVNSARFHLDALALDGMVRRNREKRSTPGRPKVLYAAVADAPHVAHRSYRLLAEILSGALADRLPEPAVSAEEAGRAWGRHLTGPPPAEDAVDRHDGTDALASVVASMGRFGFDSHVVDDQDSFRLEVSHCPFLEVAAEHLDVVCSVHLGLIRGALEQSGAGVTAGTLEPLVEPSRCIAHLVRGAPATVTP</sequence>
<dbReference type="AlphaFoldDB" id="A0A7G9RHV3"/>
<reference evidence="1 2" key="1">
    <citation type="submission" date="2020-08" db="EMBL/GenBank/DDBJ databases">
        <title>Genome sequence of Nocardioides mesophilus KACC 16243T.</title>
        <authorList>
            <person name="Hyun D.-W."/>
            <person name="Bae J.-W."/>
        </authorList>
    </citation>
    <scope>NUCLEOTIDE SEQUENCE [LARGE SCALE GENOMIC DNA]</scope>
    <source>
        <strain evidence="1 2">KACC 16243</strain>
    </source>
</reference>
<keyword evidence="2" id="KW-1185">Reference proteome</keyword>
<evidence type="ECO:0000313" key="1">
    <source>
        <dbReference type="EMBL" id="QNN55178.1"/>
    </source>
</evidence>